<organism evidence="4">
    <name type="scientific">Rodentolepis nana</name>
    <name type="common">Dwarf tapeworm</name>
    <name type="synonym">Hymenolepis nana</name>
    <dbReference type="NCBI Taxonomy" id="102285"/>
    <lineage>
        <taxon>Eukaryota</taxon>
        <taxon>Metazoa</taxon>
        <taxon>Spiralia</taxon>
        <taxon>Lophotrochozoa</taxon>
        <taxon>Platyhelminthes</taxon>
        <taxon>Cestoda</taxon>
        <taxon>Eucestoda</taxon>
        <taxon>Cyclophyllidea</taxon>
        <taxon>Hymenolepididae</taxon>
        <taxon>Rodentolepis</taxon>
    </lineage>
</organism>
<evidence type="ECO:0000313" key="2">
    <source>
        <dbReference type="EMBL" id="VDO04375.1"/>
    </source>
</evidence>
<dbReference type="OrthoDB" id="10529877at2759"/>
<keyword evidence="3" id="KW-1185">Reference proteome</keyword>
<proteinExistence type="predicted"/>
<protein>
    <submittedName>
        <fullName evidence="2 4">Uncharacterized protein</fullName>
    </submittedName>
</protein>
<feature type="region of interest" description="Disordered" evidence="1">
    <location>
        <begin position="17"/>
        <end position="110"/>
    </location>
</feature>
<gene>
    <name evidence="2" type="ORF">HNAJ_LOCUS8424</name>
</gene>
<feature type="compositionally biased region" description="Polar residues" evidence="1">
    <location>
        <begin position="101"/>
        <end position="110"/>
    </location>
</feature>
<dbReference type="Proteomes" id="UP000278807">
    <property type="component" value="Unassembled WGS sequence"/>
</dbReference>
<sequence length="318" mass="35907">MLCPIVCLQYLNFGTPTNGRSLRTPSKKSDAEFSKTTPLFVEDPTPLSREEQALSRDSSSSSVSPFLSNTQNGENYSKNSNGRSRNYPPAPTFGNRDEYTPSRSPSFVSNSEMSSAAIGVRERINEYQQRSNTASPAYFTADQKIPLQKFPPLSLIPELRQQTSEPTGAWVERLRNQLKHYLDPSFVEFDVILRWMLSCGARRDAYFATNDSSIYLTMDDILNRMNAQEDLNDDENSRDPSLAKTVETKKVELNPTVLESKTYRPSIRNWKYGVRDNGAAPVDRATAKSVRWAYPNIATVVEFDHQFSSTSCESVFIC</sequence>
<feature type="compositionally biased region" description="Low complexity" evidence="1">
    <location>
        <begin position="55"/>
        <end position="68"/>
    </location>
</feature>
<name>A0A0R3TMA0_RODNA</name>
<dbReference type="WBParaSite" id="HNAJ_0000842801-mRNA-1">
    <property type="protein sequence ID" value="HNAJ_0000842801-mRNA-1"/>
    <property type="gene ID" value="HNAJ_0000842801"/>
</dbReference>
<evidence type="ECO:0000256" key="1">
    <source>
        <dbReference type="SAM" id="MobiDB-lite"/>
    </source>
</evidence>
<reference evidence="4" key="1">
    <citation type="submission" date="2017-02" db="UniProtKB">
        <authorList>
            <consortium name="WormBaseParasite"/>
        </authorList>
    </citation>
    <scope>IDENTIFICATION</scope>
</reference>
<dbReference type="AlphaFoldDB" id="A0A0R3TMA0"/>
<accession>A0A0R3TMA0</accession>
<evidence type="ECO:0000313" key="4">
    <source>
        <dbReference type="WBParaSite" id="HNAJ_0000842801-mRNA-1"/>
    </source>
</evidence>
<reference evidence="2 3" key="2">
    <citation type="submission" date="2018-11" db="EMBL/GenBank/DDBJ databases">
        <authorList>
            <consortium name="Pathogen Informatics"/>
        </authorList>
    </citation>
    <scope>NUCLEOTIDE SEQUENCE [LARGE SCALE GENOMIC DNA]</scope>
</reference>
<dbReference type="EMBL" id="UZAE01012288">
    <property type="protein sequence ID" value="VDO04375.1"/>
    <property type="molecule type" value="Genomic_DNA"/>
</dbReference>
<feature type="compositionally biased region" description="Polar residues" evidence="1">
    <location>
        <begin position="69"/>
        <end position="84"/>
    </location>
</feature>
<evidence type="ECO:0000313" key="3">
    <source>
        <dbReference type="Proteomes" id="UP000278807"/>
    </source>
</evidence>